<keyword evidence="4" id="KW-1185">Reference proteome</keyword>
<accession>A0A6H5IE36</accession>
<evidence type="ECO:0000313" key="4">
    <source>
        <dbReference type="Proteomes" id="UP000479190"/>
    </source>
</evidence>
<feature type="compositionally biased region" description="Low complexity" evidence="1">
    <location>
        <begin position="371"/>
        <end position="383"/>
    </location>
</feature>
<dbReference type="Gene3D" id="1.10.10.60">
    <property type="entry name" value="Homeodomain-like"/>
    <property type="match status" value="1"/>
</dbReference>
<dbReference type="AlphaFoldDB" id="A0A6H5IE36"/>
<proteinExistence type="predicted"/>
<organism evidence="3 4">
    <name type="scientific">Trichogramma brassicae</name>
    <dbReference type="NCBI Taxonomy" id="86971"/>
    <lineage>
        <taxon>Eukaryota</taxon>
        <taxon>Metazoa</taxon>
        <taxon>Ecdysozoa</taxon>
        <taxon>Arthropoda</taxon>
        <taxon>Hexapoda</taxon>
        <taxon>Insecta</taxon>
        <taxon>Pterygota</taxon>
        <taxon>Neoptera</taxon>
        <taxon>Endopterygota</taxon>
        <taxon>Hymenoptera</taxon>
        <taxon>Apocrita</taxon>
        <taxon>Proctotrupomorpha</taxon>
        <taxon>Chalcidoidea</taxon>
        <taxon>Trichogrammatidae</taxon>
        <taxon>Trichogramma</taxon>
    </lineage>
</organism>
<dbReference type="Proteomes" id="UP000479190">
    <property type="component" value="Unassembled WGS sequence"/>
</dbReference>
<evidence type="ECO:0000256" key="2">
    <source>
        <dbReference type="SAM" id="Phobius"/>
    </source>
</evidence>
<feature type="region of interest" description="Disordered" evidence="1">
    <location>
        <begin position="574"/>
        <end position="608"/>
    </location>
</feature>
<feature type="compositionally biased region" description="Low complexity" evidence="1">
    <location>
        <begin position="594"/>
        <end position="606"/>
    </location>
</feature>
<evidence type="ECO:0000256" key="1">
    <source>
        <dbReference type="SAM" id="MobiDB-lite"/>
    </source>
</evidence>
<gene>
    <name evidence="3" type="ORF">TBRA_LOCUS5837</name>
</gene>
<keyword evidence="2" id="KW-0472">Membrane</keyword>
<sequence length="682" mass="73178">MSDDDDLPIESPLLPARGFCDCSGAILEDGARNPVIARVDSRRCSLSRPPVLASLLGGEGRGGTFKPLRKELVAREDRCRRQSFEKFKIIFTLYGRGSTDVSFGTLTSGATSTFRHRARAKKAHRQKIQKSIVYDEFAAVTELSLDHSSRSKSRGTKTDTACISTTLQRRRDGACLLNDGVHDGVVLTVNVAEQPRGRRLRGRRHSGARTWRSGCRSRGRVRHLGLGPLRALGLRRGSRGSSGGGGWRALRQSQVRPLCPGHAADRGTALEHRLSRLLARRCLLFLDLPLSFFQCKILNNKYTITYLTENKWICACTQQLQHDRNSRAASCSCCTSYAYICSRREVTCSTLCSTHTQEVWFKNRRAKCRQQQKQQQQQQQQQQDKSSRSKKLSVPAVSGNPPPGKSPSIATTPTAAAAVPATTPMSGGTAGSAASSPALMRDSPHQYKPNHGGSINSGGGSAGNASNAGLGSGVGGNSSSAAATGLLLTASTTPPSLGGTVYSSGGSSNSIWSPAVTESGGGACFPSSDHQRLSAWATPAPRRASSSATRTTPPITAIWIICRRPVISSASLRAAPRTGSTTLGQGHATRTRPRGSTTAPAGATASRGEHLDNRLLEPSSLLPMLTLQQLANFASSHLLLLLLLLSTIYSLFVFTQLYISLRIFSLLFLYHFHAADIVAAMS</sequence>
<feature type="region of interest" description="Disordered" evidence="1">
    <location>
        <begin position="371"/>
        <end position="461"/>
    </location>
</feature>
<keyword evidence="2" id="KW-0812">Transmembrane</keyword>
<name>A0A6H5IE36_9HYME</name>
<protein>
    <recommendedName>
        <fullName evidence="5">Homeobox domain-containing protein</fullName>
    </recommendedName>
</protein>
<feature type="transmembrane region" description="Helical" evidence="2">
    <location>
        <begin position="638"/>
        <end position="659"/>
    </location>
</feature>
<dbReference type="EMBL" id="CADCXV010000728">
    <property type="protein sequence ID" value="CAB0033939.1"/>
    <property type="molecule type" value="Genomic_DNA"/>
</dbReference>
<keyword evidence="2" id="KW-1133">Transmembrane helix</keyword>
<feature type="compositionally biased region" description="Low complexity" evidence="1">
    <location>
        <begin position="410"/>
        <end position="438"/>
    </location>
</feature>
<reference evidence="3 4" key="1">
    <citation type="submission" date="2020-02" db="EMBL/GenBank/DDBJ databases">
        <authorList>
            <person name="Ferguson B K."/>
        </authorList>
    </citation>
    <scope>NUCLEOTIDE SEQUENCE [LARGE SCALE GENOMIC DNA]</scope>
</reference>
<evidence type="ECO:0008006" key="5">
    <source>
        <dbReference type="Google" id="ProtNLM"/>
    </source>
</evidence>
<evidence type="ECO:0000313" key="3">
    <source>
        <dbReference type="EMBL" id="CAB0033939.1"/>
    </source>
</evidence>